<evidence type="ECO:0000313" key="4">
    <source>
        <dbReference type="EMBL" id="CAQ83540.1"/>
    </source>
</evidence>
<feature type="domain" description="HTH araC/xylS-type" evidence="3">
    <location>
        <begin position="1"/>
        <end position="55"/>
    </location>
</feature>
<accession>C7BT80</accession>
<dbReference type="eggNOG" id="COG2207">
    <property type="taxonomic scope" value="Bacteria"/>
</dbReference>
<proteinExistence type="predicted"/>
<dbReference type="STRING" id="291112.PAU_01448"/>
<dbReference type="Pfam" id="PF12833">
    <property type="entry name" value="HTH_18"/>
    <property type="match status" value="1"/>
</dbReference>
<name>C7BT80_PHOAA</name>
<dbReference type="InterPro" id="IPR018060">
    <property type="entry name" value="HTH_AraC"/>
</dbReference>
<gene>
    <name evidence="4" type="ordered locus">PAU_01448</name>
</gene>
<dbReference type="Proteomes" id="UP000002747">
    <property type="component" value="Chromosome"/>
</dbReference>
<evidence type="ECO:0000256" key="1">
    <source>
        <dbReference type="ARBA" id="ARBA00023015"/>
    </source>
</evidence>
<evidence type="ECO:0000256" key="2">
    <source>
        <dbReference type="ARBA" id="ARBA00023163"/>
    </source>
</evidence>
<sequence length="55" mass="6313">MRRFWLPAIYPYLSLLEQGTTVDEVVLDIGYSSSSALIAMFQQLVGMTPERFRKS</sequence>
<organism evidence="4 5">
    <name type="scientific">Photorhabdus asymbiotica subsp. asymbiotica (strain ATCC 43949 / 3105-77)</name>
    <name type="common">Xenorhabdus luminescens (strain 2)</name>
    <dbReference type="NCBI Taxonomy" id="553480"/>
    <lineage>
        <taxon>Bacteria</taxon>
        <taxon>Pseudomonadati</taxon>
        <taxon>Pseudomonadota</taxon>
        <taxon>Gammaproteobacteria</taxon>
        <taxon>Enterobacterales</taxon>
        <taxon>Morganellaceae</taxon>
        <taxon>Photorhabdus</taxon>
    </lineage>
</organism>
<dbReference type="AlphaFoldDB" id="C7BT80"/>
<dbReference type="PROSITE" id="PS01124">
    <property type="entry name" value="HTH_ARAC_FAMILY_2"/>
    <property type="match status" value="1"/>
</dbReference>
<keyword evidence="1" id="KW-0805">Transcription regulation</keyword>
<evidence type="ECO:0000313" key="5">
    <source>
        <dbReference type="Proteomes" id="UP000002747"/>
    </source>
</evidence>
<evidence type="ECO:0000259" key="3">
    <source>
        <dbReference type="PROSITE" id="PS01124"/>
    </source>
</evidence>
<dbReference type="KEGG" id="pay:PAU_01448"/>
<dbReference type="InterPro" id="IPR009057">
    <property type="entry name" value="Homeodomain-like_sf"/>
</dbReference>
<dbReference type="SUPFAM" id="SSF46689">
    <property type="entry name" value="Homeodomain-like"/>
    <property type="match status" value="1"/>
</dbReference>
<protein>
    <recommendedName>
        <fullName evidence="3">HTH araC/xylS-type domain-containing protein</fullName>
    </recommendedName>
</protein>
<dbReference type="Gene3D" id="1.10.10.60">
    <property type="entry name" value="Homeodomain-like"/>
    <property type="match status" value="1"/>
</dbReference>
<reference evidence="4 5" key="1">
    <citation type="journal article" date="2009" name="BMC Genomics">
        <title>Comparative genomics of the emerging human pathogen Photorhabdus asymbiotica with the insect pathogen Photorhabdus luminescens.</title>
        <authorList>
            <person name="Wilkinson P."/>
            <person name="Waterfield N.R."/>
            <person name="Crossman L."/>
            <person name="Corton C."/>
            <person name="Sanchez-Contreras M."/>
            <person name="Vlisidou I."/>
            <person name="Barron A."/>
            <person name="Bignell A."/>
            <person name="Clark L."/>
            <person name="Ormond D."/>
            <person name="Mayho M."/>
            <person name="Bason N."/>
            <person name="Smith F."/>
            <person name="Simmonds M."/>
            <person name="Churcher C."/>
            <person name="Harris D."/>
            <person name="Thompson N.R."/>
            <person name="Quail M."/>
            <person name="Parkhill J."/>
            <person name="ffrench-Constant R.H."/>
        </authorList>
    </citation>
    <scope>NUCLEOTIDE SEQUENCE [LARGE SCALE GENOMIC DNA]</scope>
    <source>
        <strain evidence="5">ATCC 43949 / 3105-77</strain>
    </source>
</reference>
<dbReference type="EMBL" id="FM162591">
    <property type="protein sequence ID" value="CAQ83540.1"/>
    <property type="molecule type" value="Genomic_DNA"/>
</dbReference>
<dbReference type="GO" id="GO:0043565">
    <property type="term" value="F:sequence-specific DNA binding"/>
    <property type="evidence" value="ECO:0007669"/>
    <property type="project" value="InterPro"/>
</dbReference>
<dbReference type="GO" id="GO:0003700">
    <property type="term" value="F:DNA-binding transcription factor activity"/>
    <property type="evidence" value="ECO:0007669"/>
    <property type="project" value="InterPro"/>
</dbReference>
<keyword evidence="2" id="KW-0804">Transcription</keyword>